<proteinExistence type="predicted"/>
<evidence type="ECO:0000256" key="6">
    <source>
        <dbReference type="ARBA" id="ARBA00023136"/>
    </source>
</evidence>
<gene>
    <name evidence="10" type="ORF">SERN_1234</name>
</gene>
<dbReference type="Pfam" id="PF01569">
    <property type="entry name" value="PAP2"/>
    <property type="match status" value="1"/>
</dbReference>
<keyword evidence="4" id="KW-0378">Hydrolase</keyword>
<keyword evidence="3 8" id="KW-0812">Transmembrane</keyword>
<evidence type="ECO:0000256" key="8">
    <source>
        <dbReference type="SAM" id="Phobius"/>
    </source>
</evidence>
<organism evidence="10 11">
    <name type="scientific">Serinibacter arcticus</name>
    <dbReference type="NCBI Taxonomy" id="1655435"/>
    <lineage>
        <taxon>Bacteria</taxon>
        <taxon>Bacillati</taxon>
        <taxon>Actinomycetota</taxon>
        <taxon>Actinomycetes</taxon>
        <taxon>Micrococcales</taxon>
        <taxon>Beutenbergiaceae</taxon>
        <taxon>Serinibacter</taxon>
    </lineage>
</organism>
<dbReference type="SMART" id="SM00014">
    <property type="entry name" value="acidPPc"/>
    <property type="match status" value="1"/>
</dbReference>
<dbReference type="GO" id="GO:0016787">
    <property type="term" value="F:hydrolase activity"/>
    <property type="evidence" value="ECO:0007669"/>
    <property type="project" value="UniProtKB-KW"/>
</dbReference>
<evidence type="ECO:0000256" key="5">
    <source>
        <dbReference type="ARBA" id="ARBA00022989"/>
    </source>
</evidence>
<dbReference type="EMBL" id="RHPJ01000002">
    <property type="protein sequence ID" value="TGO05230.1"/>
    <property type="molecule type" value="Genomic_DNA"/>
</dbReference>
<dbReference type="Proteomes" id="UP000297318">
    <property type="component" value="Unassembled WGS sequence"/>
</dbReference>
<keyword evidence="11" id="KW-1185">Reference proteome</keyword>
<dbReference type="CDD" id="cd03392">
    <property type="entry name" value="PAP2_like_2"/>
    <property type="match status" value="1"/>
</dbReference>
<feature type="transmembrane region" description="Helical" evidence="8">
    <location>
        <begin position="97"/>
        <end position="118"/>
    </location>
</feature>
<evidence type="ECO:0000256" key="7">
    <source>
        <dbReference type="SAM" id="MobiDB-lite"/>
    </source>
</evidence>
<keyword evidence="6 8" id="KW-0472">Membrane</keyword>
<dbReference type="InterPro" id="IPR000326">
    <property type="entry name" value="PAP2/HPO"/>
</dbReference>
<reference evidence="10 11" key="1">
    <citation type="submission" date="2018-11" db="EMBL/GenBank/DDBJ databases">
        <title>Complete genome sequencing of the Actinobacteria Serinibacter sp. K3-2.</title>
        <authorList>
            <person name="Rakitin A.L."/>
            <person name="Beletsky A.V."/>
            <person name="Mardanov A.V."/>
            <person name="Ravin N.V."/>
            <person name="Gromova A.S."/>
            <person name="Filippova S.N."/>
            <person name="Gal'Chenko V.F."/>
        </authorList>
    </citation>
    <scope>NUCLEOTIDE SEQUENCE [LARGE SCALE GENOMIC DNA]</scope>
    <source>
        <strain evidence="10 11">K3-2</strain>
    </source>
</reference>
<dbReference type="PANTHER" id="PTHR14969:SF62">
    <property type="entry name" value="DECAPRENYLPHOSPHORYL-5-PHOSPHORIBOSE PHOSPHATASE RV3807C-RELATED"/>
    <property type="match status" value="1"/>
</dbReference>
<evidence type="ECO:0000256" key="1">
    <source>
        <dbReference type="ARBA" id="ARBA00004651"/>
    </source>
</evidence>
<feature type="domain" description="Phosphatidic acid phosphatase type 2/haloperoxidase" evidence="9">
    <location>
        <begin position="129"/>
        <end position="228"/>
    </location>
</feature>
<feature type="transmembrane region" description="Helical" evidence="8">
    <location>
        <begin position="213"/>
        <end position="232"/>
    </location>
</feature>
<evidence type="ECO:0000259" key="9">
    <source>
        <dbReference type="SMART" id="SM00014"/>
    </source>
</evidence>
<dbReference type="AlphaFoldDB" id="A0A4Z1E1I6"/>
<evidence type="ECO:0000313" key="11">
    <source>
        <dbReference type="Proteomes" id="UP000297318"/>
    </source>
</evidence>
<dbReference type="RefSeq" id="WP_158292588.1">
    <property type="nucleotide sequence ID" value="NZ_RHPJ01000002.1"/>
</dbReference>
<accession>A0A4Z1E1I6</accession>
<evidence type="ECO:0000256" key="3">
    <source>
        <dbReference type="ARBA" id="ARBA00022692"/>
    </source>
</evidence>
<feature type="transmembrane region" description="Helical" evidence="8">
    <location>
        <begin position="43"/>
        <end position="64"/>
    </location>
</feature>
<evidence type="ECO:0000256" key="4">
    <source>
        <dbReference type="ARBA" id="ARBA00022801"/>
    </source>
</evidence>
<evidence type="ECO:0000313" key="10">
    <source>
        <dbReference type="EMBL" id="TGO05230.1"/>
    </source>
</evidence>
<feature type="transmembrane region" description="Helical" evidence="8">
    <location>
        <begin position="166"/>
        <end position="183"/>
    </location>
</feature>
<sequence>MTSDAVSPRTPRDHDSGTPTDVGSGVVPGTGADPQRPGRRRTAAAGAGGVLASVVVGLVVMLGFGGDNPLDQSWDALMASARDGMPWFMPAARALDWFGGGWRGIIAVPVLVIVALLLAHRPWGALFFAGSTVLGAGLVQLLKFVADRDRPQDMLVTSDVGSYPSGHVANAAVMALVLALLIGRVWCWVLAALYTLTMLVSRTYVSAHWLTDTLGGLALAVGVVLLLAAAMWRPLSREWRGRDAVSAA</sequence>
<keyword evidence="2" id="KW-1003">Cell membrane</keyword>
<feature type="transmembrane region" description="Helical" evidence="8">
    <location>
        <begin position="125"/>
        <end position="146"/>
    </location>
</feature>
<protein>
    <submittedName>
        <fullName evidence="10">Membrane-associated phospholipid phosphatase</fullName>
    </submittedName>
</protein>
<dbReference type="SUPFAM" id="SSF48317">
    <property type="entry name" value="Acid phosphatase/Vanadium-dependent haloperoxidase"/>
    <property type="match status" value="1"/>
</dbReference>
<feature type="region of interest" description="Disordered" evidence="7">
    <location>
        <begin position="1"/>
        <end position="43"/>
    </location>
</feature>
<keyword evidence="5 8" id="KW-1133">Transmembrane helix</keyword>
<comment type="subcellular location">
    <subcellularLocation>
        <location evidence="1">Cell membrane</location>
        <topology evidence="1">Multi-pass membrane protein</topology>
    </subcellularLocation>
</comment>
<dbReference type="OrthoDB" id="5289372at2"/>
<comment type="caution">
    <text evidence="10">The sequence shown here is derived from an EMBL/GenBank/DDBJ whole genome shotgun (WGS) entry which is preliminary data.</text>
</comment>
<dbReference type="PANTHER" id="PTHR14969">
    <property type="entry name" value="SPHINGOSINE-1-PHOSPHATE PHOSPHOHYDROLASE"/>
    <property type="match status" value="1"/>
</dbReference>
<name>A0A4Z1E1I6_9MICO</name>
<dbReference type="InterPro" id="IPR036938">
    <property type="entry name" value="PAP2/HPO_sf"/>
</dbReference>
<dbReference type="GO" id="GO:0005886">
    <property type="term" value="C:plasma membrane"/>
    <property type="evidence" value="ECO:0007669"/>
    <property type="project" value="UniProtKB-SubCell"/>
</dbReference>
<evidence type="ECO:0000256" key="2">
    <source>
        <dbReference type="ARBA" id="ARBA00022475"/>
    </source>
</evidence>
<dbReference type="Gene3D" id="1.20.144.10">
    <property type="entry name" value="Phosphatidic acid phosphatase type 2/haloperoxidase"/>
    <property type="match status" value="1"/>
</dbReference>